<feature type="transmembrane region" description="Helical" evidence="1">
    <location>
        <begin position="142"/>
        <end position="163"/>
    </location>
</feature>
<dbReference type="InterPro" id="IPR050879">
    <property type="entry name" value="Acyltransferase_3"/>
</dbReference>
<accession>A0A4Q2UE05</accession>
<feature type="transmembrane region" description="Helical" evidence="1">
    <location>
        <begin position="194"/>
        <end position="214"/>
    </location>
</feature>
<dbReference type="PANTHER" id="PTHR23028">
    <property type="entry name" value="ACETYLTRANSFERASE"/>
    <property type="match status" value="1"/>
</dbReference>
<evidence type="ECO:0000313" key="4">
    <source>
        <dbReference type="Proteomes" id="UP000290759"/>
    </source>
</evidence>
<name>A0A4Q2UE05_9HYPH</name>
<comment type="caution">
    <text evidence="3">The sequence shown here is derived from an EMBL/GenBank/DDBJ whole genome shotgun (WGS) entry which is preliminary data.</text>
</comment>
<organism evidence="3 4">
    <name type="scientific">Lichenibacterium minor</name>
    <dbReference type="NCBI Taxonomy" id="2316528"/>
    <lineage>
        <taxon>Bacteria</taxon>
        <taxon>Pseudomonadati</taxon>
        <taxon>Pseudomonadota</taxon>
        <taxon>Alphaproteobacteria</taxon>
        <taxon>Hyphomicrobiales</taxon>
        <taxon>Lichenihabitantaceae</taxon>
        <taxon>Lichenibacterium</taxon>
    </lineage>
</organism>
<protein>
    <submittedName>
        <fullName evidence="3">Acyltransferase</fullName>
    </submittedName>
</protein>
<feature type="domain" description="Acyltransferase 3" evidence="2">
    <location>
        <begin position="15"/>
        <end position="336"/>
    </location>
</feature>
<feature type="transmembrane region" description="Helical" evidence="1">
    <location>
        <begin position="253"/>
        <end position="277"/>
    </location>
</feature>
<feature type="transmembrane region" description="Helical" evidence="1">
    <location>
        <begin position="170"/>
        <end position="188"/>
    </location>
</feature>
<keyword evidence="3" id="KW-0808">Transferase</keyword>
<feature type="transmembrane region" description="Helical" evidence="1">
    <location>
        <begin position="221"/>
        <end position="241"/>
    </location>
</feature>
<feature type="transmembrane region" description="Helical" evidence="1">
    <location>
        <begin position="318"/>
        <end position="339"/>
    </location>
</feature>
<reference evidence="3 4" key="1">
    <citation type="submission" date="2018-12" db="EMBL/GenBank/DDBJ databases">
        <authorList>
            <person name="Grouzdev D.S."/>
            <person name="Krutkina M.S."/>
        </authorList>
    </citation>
    <scope>NUCLEOTIDE SEQUENCE [LARGE SCALE GENOMIC DNA]</scope>
    <source>
        <strain evidence="3 4">RmlP026</strain>
    </source>
</reference>
<feature type="transmembrane region" description="Helical" evidence="1">
    <location>
        <begin position="289"/>
        <end position="306"/>
    </location>
</feature>
<keyword evidence="1" id="KW-0472">Membrane</keyword>
<feature type="transmembrane region" description="Helical" evidence="1">
    <location>
        <begin position="49"/>
        <end position="69"/>
    </location>
</feature>
<keyword evidence="4" id="KW-1185">Reference proteome</keyword>
<keyword evidence="1" id="KW-0812">Transmembrane</keyword>
<dbReference type="AlphaFoldDB" id="A0A4Q2UE05"/>
<dbReference type="GO" id="GO:0016020">
    <property type="term" value="C:membrane"/>
    <property type="evidence" value="ECO:0007669"/>
    <property type="project" value="TreeGrafter"/>
</dbReference>
<feature type="transmembrane region" description="Helical" evidence="1">
    <location>
        <begin position="90"/>
        <end position="109"/>
    </location>
</feature>
<keyword evidence="1" id="KW-1133">Transmembrane helix</keyword>
<evidence type="ECO:0000313" key="3">
    <source>
        <dbReference type="EMBL" id="RYC33336.1"/>
    </source>
</evidence>
<gene>
    <name evidence="3" type="ORF">D3273_02355</name>
</gene>
<reference evidence="3 4" key="2">
    <citation type="submission" date="2019-02" db="EMBL/GenBank/DDBJ databases">
        <title>'Lichenibacterium ramalinii' gen. nov. sp. nov., 'Lichenibacterium minor' gen. nov. sp. nov.</title>
        <authorList>
            <person name="Pankratov T."/>
        </authorList>
    </citation>
    <scope>NUCLEOTIDE SEQUENCE [LARGE SCALE GENOMIC DNA]</scope>
    <source>
        <strain evidence="3 4">RmlP026</strain>
    </source>
</reference>
<dbReference type="EMBL" id="QYBB01000002">
    <property type="protein sequence ID" value="RYC33336.1"/>
    <property type="molecule type" value="Genomic_DNA"/>
</dbReference>
<evidence type="ECO:0000259" key="2">
    <source>
        <dbReference type="Pfam" id="PF01757"/>
    </source>
</evidence>
<evidence type="ECO:0000256" key="1">
    <source>
        <dbReference type="SAM" id="Phobius"/>
    </source>
</evidence>
<dbReference type="OrthoDB" id="9767863at2"/>
<keyword evidence="3" id="KW-0012">Acyltransferase</keyword>
<proteinExistence type="predicted"/>
<dbReference type="InterPro" id="IPR002656">
    <property type="entry name" value="Acyl_transf_3_dom"/>
</dbReference>
<dbReference type="GO" id="GO:0016747">
    <property type="term" value="F:acyltransferase activity, transferring groups other than amino-acyl groups"/>
    <property type="evidence" value="ECO:0007669"/>
    <property type="project" value="InterPro"/>
</dbReference>
<sequence length="369" mass="39670">MKRAEPSMGRSIFQLQIVRAVAALIVVVFHARNELNHRGFADPFPDLTIGAFGVDLFFVVSGFIMVVASERLFGRPGAAGPFLARRVLRIAPLYWAFTAAFALIALRLGHLPGQPRASLAHIVASFLFLPALRPEDGAYVPVYSLGWTLNYEMFFYVCFALTLRLARARAVAALSAALIGLVSVGRLVALPWPLFYWADPIVLEFMFGLWLGLAHRAGWRVPVRAGVALSLAALAGVAAYVPSIDSAQAWRGLAWGVPAAALVASALGMGASGTSWPARALTRLGDASFSLYLVHSALFIAIHDVVSRVTDPHRFDPVAYAVLLVAASVAAALALFRFFEAPVTRRLQAMVAPSPARSGGPRRDRDAAP</sequence>
<dbReference type="PANTHER" id="PTHR23028:SF131">
    <property type="entry name" value="BLR2367 PROTEIN"/>
    <property type="match status" value="1"/>
</dbReference>
<dbReference type="Proteomes" id="UP000290759">
    <property type="component" value="Unassembled WGS sequence"/>
</dbReference>
<feature type="transmembrane region" description="Helical" evidence="1">
    <location>
        <begin position="12"/>
        <end position="29"/>
    </location>
</feature>
<dbReference type="Pfam" id="PF01757">
    <property type="entry name" value="Acyl_transf_3"/>
    <property type="match status" value="1"/>
</dbReference>
<dbReference type="GO" id="GO:0000271">
    <property type="term" value="P:polysaccharide biosynthetic process"/>
    <property type="evidence" value="ECO:0007669"/>
    <property type="project" value="TreeGrafter"/>
</dbReference>